<gene>
    <name evidence="1" type="ORF">GCM10023262_08390</name>
</gene>
<comment type="caution">
    <text evidence="1">The sequence shown here is derived from an EMBL/GenBank/DDBJ whole genome shotgun (WGS) entry which is preliminary data.</text>
</comment>
<organism evidence="1 2">
    <name type="scientific">Bartonella pachyuromydis</name>
    <dbReference type="NCBI Taxonomy" id="931097"/>
    <lineage>
        <taxon>Bacteria</taxon>
        <taxon>Pseudomonadati</taxon>
        <taxon>Pseudomonadota</taxon>
        <taxon>Alphaproteobacteria</taxon>
        <taxon>Hyphomicrobiales</taxon>
        <taxon>Bartonellaceae</taxon>
        <taxon>Bartonella</taxon>
    </lineage>
</organism>
<accession>A0ABP8VFR5</accession>
<reference evidence="2" key="1">
    <citation type="journal article" date="2019" name="Int. J. Syst. Evol. Microbiol.">
        <title>The Global Catalogue of Microorganisms (GCM) 10K type strain sequencing project: providing services to taxonomists for standard genome sequencing and annotation.</title>
        <authorList>
            <consortium name="The Broad Institute Genomics Platform"/>
            <consortium name="The Broad Institute Genome Sequencing Center for Infectious Disease"/>
            <person name="Wu L."/>
            <person name="Ma J."/>
        </authorList>
    </citation>
    <scope>NUCLEOTIDE SEQUENCE [LARGE SCALE GENOMIC DNA]</scope>
    <source>
        <strain evidence="2">JCM 17714</strain>
    </source>
</reference>
<dbReference type="EMBL" id="BAABJA010000004">
    <property type="protein sequence ID" value="GAA4662683.1"/>
    <property type="molecule type" value="Genomic_DNA"/>
</dbReference>
<sequence>MSIMIFKSEVMRSFGRRIVFVLFVFSVFFASIFSSRSVSVYQFLSDRSFSSPQVNITEEVLLERLTVSFPDIIMQLSKLSPEQRKKIIEKIRHDIIAFASASGQSDEQAKKLGGVVAVVLSKAIFHPSIADVYF</sequence>
<proteinExistence type="predicted"/>
<name>A0ABP8VFR5_9HYPH</name>
<evidence type="ECO:0000313" key="2">
    <source>
        <dbReference type="Proteomes" id="UP001501699"/>
    </source>
</evidence>
<evidence type="ECO:0000313" key="1">
    <source>
        <dbReference type="EMBL" id="GAA4662683.1"/>
    </source>
</evidence>
<keyword evidence="2" id="KW-1185">Reference proteome</keyword>
<dbReference type="Proteomes" id="UP001501699">
    <property type="component" value="Unassembled WGS sequence"/>
</dbReference>
<protein>
    <submittedName>
        <fullName evidence="1">Uncharacterized protein</fullName>
    </submittedName>
</protein>